<dbReference type="InterPro" id="IPR024728">
    <property type="entry name" value="PolY_HhH_motif"/>
</dbReference>
<sequence length="414" mass="46943">MLQENTGKVICTHTWSSAIAHIDADAFFVACEQALNPSLKGKCVAVGKERGIITALSYEAKQKGIKRGMRLNQAKNICRDLIVLESHYETYSLFSVRMFEILKRFSPLIEEYSIDEAFVDLTGLRRLHSKTYKEIALSIQSTIKQELNISVSIGISLTKTLAKLASKLKKPYGITLIPGNQIHIFLKDTPIEDVWGIGPNTASLLKKLNIRTALEFVEKDENFLKRYLSKPYIQTYNELKGIQSIEFIPKLPNKSISKAQSFAPSNKESFIFSELVKNLELASYKARRHGLFAKKLTVFLKTSDFQVSFIKVALSIPTNLPIMLTNTLKEAFNKIYTQGLFYRQTGIVLSDLTEKTQQDLFEDTVKIEKIERIYKALDKINSRFGNNTVCLASSLASKQNKKQHLNLPFIDIKI</sequence>
<keyword evidence="3" id="KW-0808">Transferase</keyword>
<dbReference type="PROSITE" id="PS50173">
    <property type="entry name" value="UMUC"/>
    <property type="match status" value="1"/>
</dbReference>
<dbReference type="GO" id="GO:0006281">
    <property type="term" value="P:DNA repair"/>
    <property type="evidence" value="ECO:0007669"/>
    <property type="project" value="InterPro"/>
</dbReference>
<dbReference type="Pfam" id="PF11799">
    <property type="entry name" value="IMS_C"/>
    <property type="match status" value="1"/>
</dbReference>
<dbReference type="Gene3D" id="3.30.70.270">
    <property type="match status" value="1"/>
</dbReference>
<dbReference type="GO" id="GO:0003887">
    <property type="term" value="F:DNA-directed DNA polymerase activity"/>
    <property type="evidence" value="ECO:0007669"/>
    <property type="project" value="InterPro"/>
</dbReference>
<dbReference type="AlphaFoldDB" id="A0A1G6IJX3"/>
<keyword evidence="2" id="KW-0515">Mutator protein</keyword>
<evidence type="ECO:0000259" key="4">
    <source>
        <dbReference type="PROSITE" id="PS50173"/>
    </source>
</evidence>
<dbReference type="Proteomes" id="UP000199411">
    <property type="component" value="Unassembled WGS sequence"/>
</dbReference>
<evidence type="ECO:0000313" key="5">
    <source>
        <dbReference type="EMBL" id="SDC06829.1"/>
    </source>
</evidence>
<dbReference type="Gene3D" id="3.30.1490.100">
    <property type="entry name" value="DNA polymerase, Y-family, little finger domain"/>
    <property type="match status" value="1"/>
</dbReference>
<accession>A0A1G6IJX3</accession>
<dbReference type="GO" id="GO:0005829">
    <property type="term" value="C:cytosol"/>
    <property type="evidence" value="ECO:0007669"/>
    <property type="project" value="TreeGrafter"/>
</dbReference>
<dbReference type="InterPro" id="IPR001126">
    <property type="entry name" value="UmuC"/>
</dbReference>
<proteinExistence type="inferred from homology"/>
<dbReference type="OrthoDB" id="9808813at2"/>
<dbReference type="Pfam" id="PF00817">
    <property type="entry name" value="IMS"/>
    <property type="match status" value="1"/>
</dbReference>
<keyword evidence="6" id="KW-1185">Reference proteome</keyword>
<keyword evidence="3" id="KW-0239">DNA-directed DNA polymerase</keyword>
<dbReference type="InterPro" id="IPR022880">
    <property type="entry name" value="DNApol_IV"/>
</dbReference>
<dbReference type="InterPro" id="IPR043502">
    <property type="entry name" value="DNA/RNA_pol_sf"/>
</dbReference>
<feature type="domain" description="UmuC" evidence="4">
    <location>
        <begin position="19"/>
        <end position="198"/>
    </location>
</feature>
<comment type="similarity">
    <text evidence="1">Belongs to the DNA polymerase type-Y family.</text>
</comment>
<dbReference type="GO" id="GO:0009432">
    <property type="term" value="P:SOS response"/>
    <property type="evidence" value="ECO:0007669"/>
    <property type="project" value="TreeGrafter"/>
</dbReference>
<dbReference type="EMBL" id="FMYU01000002">
    <property type="protein sequence ID" value="SDC06829.1"/>
    <property type="molecule type" value="Genomic_DNA"/>
</dbReference>
<organism evidence="5 6">
    <name type="scientific">Desulfurella multipotens</name>
    <dbReference type="NCBI Taxonomy" id="79269"/>
    <lineage>
        <taxon>Bacteria</taxon>
        <taxon>Pseudomonadati</taxon>
        <taxon>Campylobacterota</taxon>
        <taxon>Desulfurellia</taxon>
        <taxon>Desulfurellales</taxon>
        <taxon>Desulfurellaceae</taxon>
        <taxon>Desulfurella</taxon>
    </lineage>
</organism>
<dbReference type="InterPro" id="IPR043128">
    <property type="entry name" value="Rev_trsase/Diguanyl_cyclase"/>
</dbReference>
<dbReference type="InterPro" id="IPR050116">
    <property type="entry name" value="DNA_polymerase-Y"/>
</dbReference>
<evidence type="ECO:0000256" key="2">
    <source>
        <dbReference type="ARBA" id="ARBA00022457"/>
    </source>
</evidence>
<dbReference type="Gene3D" id="1.10.150.20">
    <property type="entry name" value="5' to 3' exonuclease, C-terminal subdomain"/>
    <property type="match status" value="1"/>
</dbReference>
<reference evidence="6" key="1">
    <citation type="submission" date="2016-10" db="EMBL/GenBank/DDBJ databases">
        <authorList>
            <person name="Varghese N."/>
            <person name="Submissions S."/>
        </authorList>
    </citation>
    <scope>NUCLEOTIDE SEQUENCE [LARGE SCALE GENOMIC DNA]</scope>
    <source>
        <strain evidence="6">DSM 8415</strain>
    </source>
</reference>
<dbReference type="Pfam" id="PF11798">
    <property type="entry name" value="IMS_HHH"/>
    <property type="match status" value="1"/>
</dbReference>
<gene>
    <name evidence="5" type="ORF">SAMN05660835_00252</name>
</gene>
<protein>
    <submittedName>
        <fullName evidence="5">DNA polymerase-4</fullName>
    </submittedName>
</protein>
<dbReference type="SUPFAM" id="SSF100879">
    <property type="entry name" value="Lesion bypass DNA polymerase (Y-family), little finger domain"/>
    <property type="match status" value="1"/>
</dbReference>
<dbReference type="SUPFAM" id="SSF56672">
    <property type="entry name" value="DNA/RNA polymerases"/>
    <property type="match status" value="1"/>
</dbReference>
<evidence type="ECO:0000256" key="3">
    <source>
        <dbReference type="ARBA" id="ARBA00022932"/>
    </source>
</evidence>
<evidence type="ECO:0000256" key="1">
    <source>
        <dbReference type="ARBA" id="ARBA00010945"/>
    </source>
</evidence>
<dbReference type="CDD" id="cd03586">
    <property type="entry name" value="PolY_Pol_IV_kappa"/>
    <property type="match status" value="1"/>
</dbReference>
<evidence type="ECO:0000313" key="6">
    <source>
        <dbReference type="Proteomes" id="UP000199411"/>
    </source>
</evidence>
<dbReference type="PANTHER" id="PTHR11076:SF34">
    <property type="entry name" value="PROTEIN UMUC"/>
    <property type="match status" value="1"/>
</dbReference>
<dbReference type="PANTHER" id="PTHR11076">
    <property type="entry name" value="DNA REPAIR POLYMERASE UMUC / TRANSFERASE FAMILY MEMBER"/>
    <property type="match status" value="1"/>
</dbReference>
<name>A0A1G6IJX3_9BACT</name>
<dbReference type="RefSeq" id="WP_092127615.1">
    <property type="nucleotide sequence ID" value="NZ_FMYU01000002.1"/>
</dbReference>
<dbReference type="InterPro" id="IPR036775">
    <property type="entry name" value="DNA_pol_Y-fam_lit_finger_sf"/>
</dbReference>
<dbReference type="Gene3D" id="3.40.1170.60">
    <property type="match status" value="1"/>
</dbReference>
<dbReference type="GO" id="GO:0003684">
    <property type="term" value="F:damaged DNA binding"/>
    <property type="evidence" value="ECO:0007669"/>
    <property type="project" value="InterPro"/>
</dbReference>
<keyword evidence="3" id="KW-0548">Nucleotidyltransferase</keyword>
<dbReference type="InterPro" id="IPR017961">
    <property type="entry name" value="DNA_pol_Y-fam_little_finger"/>
</dbReference>
<dbReference type="GO" id="GO:0042276">
    <property type="term" value="P:error-prone translesion synthesis"/>
    <property type="evidence" value="ECO:0007669"/>
    <property type="project" value="TreeGrafter"/>
</dbReference>